<protein>
    <submittedName>
        <fullName evidence="1">Uncharacterized protein</fullName>
    </submittedName>
</protein>
<reference evidence="2" key="1">
    <citation type="journal article" date="2015" name="MBio">
        <title>Genome-Resolved Metagenomic Analysis Reveals Roles for Candidate Phyla and Other Microbial Community Members in Biogeochemical Transformations in Oil Reservoirs.</title>
        <authorList>
            <person name="Hu P."/>
            <person name="Tom L."/>
            <person name="Singh A."/>
            <person name="Thomas B.C."/>
            <person name="Baker B.J."/>
            <person name="Piceno Y.M."/>
            <person name="Andersen G.L."/>
            <person name="Banfield J.F."/>
        </authorList>
    </citation>
    <scope>NUCLEOTIDE SEQUENCE [LARGE SCALE GENOMIC DNA]</scope>
</reference>
<name>A0A101GZK4_9BACT</name>
<dbReference type="EMBL" id="LGGI01000020">
    <property type="protein sequence ID" value="KUK67318.1"/>
    <property type="molecule type" value="Genomic_DNA"/>
</dbReference>
<evidence type="ECO:0000313" key="2">
    <source>
        <dbReference type="Proteomes" id="UP000053469"/>
    </source>
</evidence>
<accession>A0A101GZK4</accession>
<comment type="caution">
    <text evidence="1">The sequence shown here is derived from an EMBL/GenBank/DDBJ whole genome shotgun (WGS) entry which is preliminary data.</text>
</comment>
<dbReference type="AlphaFoldDB" id="A0A101GZK4"/>
<evidence type="ECO:0000313" key="1">
    <source>
        <dbReference type="EMBL" id="KUK67318.1"/>
    </source>
</evidence>
<dbReference type="Proteomes" id="UP000053469">
    <property type="component" value="Unassembled WGS sequence"/>
</dbReference>
<gene>
    <name evidence="1" type="ORF">XD87_0208</name>
</gene>
<proteinExistence type="predicted"/>
<sequence length="136" mass="15690">MDEVKDKINQFGLPQKEADELFETLSQEVLEIIFYEYADKSSDEELMVMETRIKEAKSPEHFETIIAEIATTIYGDKADEEIKNIYKDLLEQFTAAVEEAKQLAQRAQAGDPDAIKLIEKAQQTEDYKEVMNKFSE</sequence>
<organism evidence="1 2">
    <name type="scientific">candidate division WS6 bacterium 36_33</name>
    <dbReference type="NCBI Taxonomy" id="1641388"/>
    <lineage>
        <taxon>Bacteria</taxon>
        <taxon>Candidatus Dojkabacteria</taxon>
    </lineage>
</organism>